<proteinExistence type="predicted"/>
<dbReference type="SUPFAM" id="SSF52540">
    <property type="entry name" value="P-loop containing nucleoside triphosphate hydrolases"/>
    <property type="match status" value="1"/>
</dbReference>
<dbReference type="GO" id="GO:0016301">
    <property type="term" value="F:kinase activity"/>
    <property type="evidence" value="ECO:0007669"/>
    <property type="project" value="UniProtKB-KW"/>
</dbReference>
<reference evidence="1 2" key="1">
    <citation type="submission" date="2016-11" db="EMBL/GenBank/DDBJ databases">
        <authorList>
            <person name="Jaros S."/>
            <person name="Januszkiewicz K."/>
            <person name="Wedrychowicz H."/>
        </authorList>
    </citation>
    <scope>NUCLEOTIDE SEQUENCE [LARGE SCALE GENOMIC DNA]</scope>
    <source>
        <strain evidence="1 2">DSM 3089</strain>
    </source>
</reference>
<evidence type="ECO:0000313" key="1">
    <source>
        <dbReference type="EMBL" id="SHH72832.1"/>
    </source>
</evidence>
<name>A0A1M5VC26_9CLOT</name>
<keyword evidence="1" id="KW-0808">Transferase</keyword>
<dbReference type="NCBIfam" id="NF006085">
    <property type="entry name" value="PRK08233.1"/>
    <property type="match status" value="1"/>
</dbReference>
<organism evidence="1 2">
    <name type="scientific">Clostridium collagenovorans DSM 3089</name>
    <dbReference type="NCBI Taxonomy" id="1121306"/>
    <lineage>
        <taxon>Bacteria</taxon>
        <taxon>Bacillati</taxon>
        <taxon>Bacillota</taxon>
        <taxon>Clostridia</taxon>
        <taxon>Eubacteriales</taxon>
        <taxon>Clostridiaceae</taxon>
        <taxon>Clostridium</taxon>
    </lineage>
</organism>
<keyword evidence="1" id="KW-0418">Kinase</keyword>
<evidence type="ECO:0000313" key="2">
    <source>
        <dbReference type="Proteomes" id="UP000184526"/>
    </source>
</evidence>
<dbReference type="AlphaFoldDB" id="A0A1M5VC26"/>
<dbReference type="OrthoDB" id="6291705at2"/>
<dbReference type="Gene3D" id="3.40.50.300">
    <property type="entry name" value="P-loop containing nucleotide triphosphate hydrolases"/>
    <property type="match status" value="1"/>
</dbReference>
<dbReference type="STRING" id="1121306.SAMN02745196_01222"/>
<dbReference type="InterPro" id="IPR027417">
    <property type="entry name" value="P-loop_NTPase"/>
</dbReference>
<sequence length="180" mass="20875">MNKPLVIAIAAVSGGGKTTIVQALNNELNFSKSLYFDEYDFDECPDDFFEWVQRGCNYNEWNTEILVNDIKELLSQPNLEYVLLDYPFAYKNDKVASYLDYTIFIETPLDIAMARRILRDRENESIEVLKEDLTYYISKGRIAYLEMLNTIKPNSDFIIDGNLSIDNLITEIVKKIKTLN</sequence>
<protein>
    <submittedName>
        <fullName evidence="1">Uridine kinase</fullName>
    </submittedName>
</protein>
<dbReference type="RefSeq" id="WP_072831085.1">
    <property type="nucleotide sequence ID" value="NZ_FQXP01000004.1"/>
</dbReference>
<dbReference type="Proteomes" id="UP000184526">
    <property type="component" value="Unassembled WGS sequence"/>
</dbReference>
<keyword evidence="2" id="KW-1185">Reference proteome</keyword>
<dbReference type="EMBL" id="FQXP01000004">
    <property type="protein sequence ID" value="SHH72832.1"/>
    <property type="molecule type" value="Genomic_DNA"/>
</dbReference>
<accession>A0A1M5VC26</accession>
<gene>
    <name evidence="1" type="ORF">SAMN02745196_01222</name>
</gene>